<dbReference type="PRINTS" id="PR00171">
    <property type="entry name" value="SUGRTRNSPORT"/>
</dbReference>
<feature type="transmembrane region" description="Helical" evidence="8">
    <location>
        <begin position="56"/>
        <end position="74"/>
    </location>
</feature>
<dbReference type="PROSITE" id="PS50850">
    <property type="entry name" value="MFS"/>
    <property type="match status" value="1"/>
</dbReference>
<feature type="transmembrane region" description="Helical" evidence="8">
    <location>
        <begin position="12"/>
        <end position="36"/>
    </location>
</feature>
<dbReference type="InterPro" id="IPR050360">
    <property type="entry name" value="MFS_Sugar_Transporters"/>
</dbReference>
<dbReference type="Proteomes" id="UP000050424">
    <property type="component" value="Unassembled WGS sequence"/>
</dbReference>
<dbReference type="InterPro" id="IPR020846">
    <property type="entry name" value="MFS_dom"/>
</dbReference>
<evidence type="ECO:0000313" key="10">
    <source>
        <dbReference type="EMBL" id="KPM36618.1"/>
    </source>
</evidence>
<proteinExistence type="inferred from homology"/>
<evidence type="ECO:0000256" key="8">
    <source>
        <dbReference type="SAM" id="Phobius"/>
    </source>
</evidence>
<dbReference type="EMBL" id="LKCW01000197">
    <property type="protein sequence ID" value="KPM36618.1"/>
    <property type="molecule type" value="Genomic_DNA"/>
</dbReference>
<dbReference type="InterPro" id="IPR003663">
    <property type="entry name" value="Sugar/inositol_transpt"/>
</dbReference>
<dbReference type="InterPro" id="IPR036259">
    <property type="entry name" value="MFS_trans_sf"/>
</dbReference>
<comment type="caution">
    <text evidence="10">The sequence shown here is derived from an EMBL/GenBank/DDBJ whole genome shotgun (WGS) entry which is preliminary data.</text>
</comment>
<dbReference type="GO" id="GO:0016020">
    <property type="term" value="C:membrane"/>
    <property type="evidence" value="ECO:0007669"/>
    <property type="project" value="UniProtKB-SubCell"/>
</dbReference>
<dbReference type="NCBIfam" id="TIGR00879">
    <property type="entry name" value="SP"/>
    <property type="match status" value="1"/>
</dbReference>
<dbReference type="InterPro" id="IPR005829">
    <property type="entry name" value="Sugar_transporter_CS"/>
</dbReference>
<evidence type="ECO:0000313" key="11">
    <source>
        <dbReference type="Proteomes" id="UP000050424"/>
    </source>
</evidence>
<feature type="transmembrane region" description="Helical" evidence="8">
    <location>
        <begin position="172"/>
        <end position="194"/>
    </location>
</feature>
<protein>
    <recommendedName>
        <fullName evidence="9">Major facilitator superfamily (MFS) profile domain-containing protein</fullName>
    </recommendedName>
</protein>
<feature type="transmembrane region" description="Helical" evidence="8">
    <location>
        <begin position="430"/>
        <end position="449"/>
    </location>
</feature>
<keyword evidence="3 7" id="KW-0813">Transport</keyword>
<evidence type="ECO:0000256" key="2">
    <source>
        <dbReference type="ARBA" id="ARBA00010992"/>
    </source>
</evidence>
<dbReference type="SUPFAM" id="SSF103473">
    <property type="entry name" value="MFS general substrate transporter"/>
    <property type="match status" value="1"/>
</dbReference>
<dbReference type="AlphaFoldDB" id="A0A0P7B7W7"/>
<feature type="transmembrane region" description="Helical" evidence="8">
    <location>
        <begin position="141"/>
        <end position="160"/>
    </location>
</feature>
<feature type="transmembrane region" description="Helical" evidence="8">
    <location>
        <begin position="86"/>
        <end position="103"/>
    </location>
</feature>
<keyword evidence="11" id="KW-1185">Reference proteome</keyword>
<evidence type="ECO:0000256" key="7">
    <source>
        <dbReference type="RuleBase" id="RU003346"/>
    </source>
</evidence>
<keyword evidence="4 8" id="KW-0812">Transmembrane</keyword>
<evidence type="ECO:0000256" key="4">
    <source>
        <dbReference type="ARBA" id="ARBA00022692"/>
    </source>
</evidence>
<comment type="similarity">
    <text evidence="2 7">Belongs to the major facilitator superfamily. Sugar transporter (TC 2.A.1.1) family.</text>
</comment>
<comment type="subcellular location">
    <subcellularLocation>
        <location evidence="1">Membrane</location>
        <topology evidence="1">Multi-pass membrane protein</topology>
    </subcellularLocation>
</comment>
<reference evidence="10 11" key="1">
    <citation type="submission" date="2015-09" db="EMBL/GenBank/DDBJ databases">
        <title>Draft genome of a European isolate of the apple canker pathogen Neonectria ditissima.</title>
        <authorList>
            <person name="Gomez-Cortecero A."/>
            <person name="Harrison R.J."/>
            <person name="Armitage A.D."/>
        </authorList>
    </citation>
    <scope>NUCLEOTIDE SEQUENCE [LARGE SCALE GENOMIC DNA]</scope>
    <source>
        <strain evidence="10 11">R09/05</strain>
    </source>
</reference>
<dbReference type="GO" id="GO:0005351">
    <property type="term" value="F:carbohydrate:proton symporter activity"/>
    <property type="evidence" value="ECO:0007669"/>
    <property type="project" value="TreeGrafter"/>
</dbReference>
<evidence type="ECO:0000256" key="6">
    <source>
        <dbReference type="ARBA" id="ARBA00023136"/>
    </source>
</evidence>
<evidence type="ECO:0000256" key="5">
    <source>
        <dbReference type="ARBA" id="ARBA00022989"/>
    </source>
</evidence>
<feature type="transmembrane region" description="Helical" evidence="8">
    <location>
        <begin position="297"/>
        <end position="321"/>
    </location>
</feature>
<dbReference type="PROSITE" id="PS00217">
    <property type="entry name" value="SUGAR_TRANSPORT_2"/>
    <property type="match status" value="1"/>
</dbReference>
<feature type="transmembrane region" description="Helical" evidence="8">
    <location>
        <begin position="333"/>
        <end position="352"/>
    </location>
</feature>
<evidence type="ECO:0000259" key="9">
    <source>
        <dbReference type="PROSITE" id="PS50850"/>
    </source>
</evidence>
<keyword evidence="5 8" id="KW-1133">Transmembrane helix</keyword>
<feature type="transmembrane region" description="Helical" evidence="8">
    <location>
        <begin position="263"/>
        <end position="285"/>
    </location>
</feature>
<keyword evidence="6 8" id="KW-0472">Membrane</keyword>
<feature type="transmembrane region" description="Helical" evidence="8">
    <location>
        <begin position="364"/>
        <end position="388"/>
    </location>
</feature>
<evidence type="ECO:0000256" key="1">
    <source>
        <dbReference type="ARBA" id="ARBA00004141"/>
    </source>
</evidence>
<dbReference type="PANTHER" id="PTHR48022:SF72">
    <property type="entry name" value="MAJOR FACILITATOR SUPERFAMILY (MFS) PROFILE DOMAIN-CONTAINING PROTEIN-RELATED"/>
    <property type="match status" value="1"/>
</dbReference>
<dbReference type="OrthoDB" id="6612291at2759"/>
<organism evidence="10 11">
    <name type="scientific">Neonectria ditissima</name>
    <dbReference type="NCBI Taxonomy" id="78410"/>
    <lineage>
        <taxon>Eukaryota</taxon>
        <taxon>Fungi</taxon>
        <taxon>Dikarya</taxon>
        <taxon>Ascomycota</taxon>
        <taxon>Pezizomycotina</taxon>
        <taxon>Sordariomycetes</taxon>
        <taxon>Hypocreomycetidae</taxon>
        <taxon>Hypocreales</taxon>
        <taxon>Nectriaceae</taxon>
        <taxon>Neonectria</taxon>
    </lineage>
</organism>
<gene>
    <name evidence="10" type="ORF">AK830_g9955</name>
</gene>
<dbReference type="Gene3D" id="1.20.1250.20">
    <property type="entry name" value="MFS general substrate transporter like domains"/>
    <property type="match status" value="1"/>
</dbReference>
<accession>A0A0P7B7W7</accession>
<feature type="transmembrane region" description="Helical" evidence="8">
    <location>
        <begin position="400"/>
        <end position="424"/>
    </location>
</feature>
<dbReference type="Pfam" id="PF00083">
    <property type="entry name" value="Sugar_tr"/>
    <property type="match status" value="1"/>
</dbReference>
<evidence type="ECO:0000256" key="3">
    <source>
        <dbReference type="ARBA" id="ARBA00022448"/>
    </source>
</evidence>
<name>A0A0P7B7W7_9HYPO</name>
<dbReference type="FunFam" id="1.20.1250.20:FF:000090">
    <property type="entry name" value="MFS sugar transporter, putative"/>
    <property type="match status" value="1"/>
</dbReference>
<dbReference type="InterPro" id="IPR005828">
    <property type="entry name" value="MFS_sugar_transport-like"/>
</dbReference>
<feature type="domain" description="Major facilitator superfamily (MFS) profile" evidence="9">
    <location>
        <begin position="15"/>
        <end position="453"/>
    </location>
</feature>
<sequence>MRSWLGRGKGVRFGITITCLIAFVLFGYDQGVFGGILQNEDWLNQFGHPSDSKTGIIVSCYNLGCLTGCIINFFTADILGRRKTIWVAMGFVIVGAVLQASAFSVPHLVIGRVITGFGTGMKTSTVPMYQSELCEAKYRGRLIASESLFVGVGIVFAYWFDFGLSFAGGSMAWRLPLAFQILFALIVVVLVFALPDSPRWLFTRGQRGEAIEVMCLVFDKDPTDPWITQEVNAIEQAIELEFEAQVGLLDCFKNDRVKTGNRVLMAWAAQFMNQIGGINLVVYYVPSVLVQNVGQTAHMAQILGGCIQIMFMVGAILPALALDRMGRRKTMMFGSFGLGLCMMMVAVLLSQANNASNGDRCATAAVAFFFLYQLIFGFSMNSVPWVYVPEILPLKARARGTAIGISSNWLWNFFIVMITPVLIGRLAWKAYLIFMVTNFVFVPAIYFYLPETSNFSLEDMDKFFSSGENPVAVARRMTKEMKEGRYRHAGVEPLDYEKGEEQQMAVASSKGEES</sequence>
<dbReference type="PANTHER" id="PTHR48022">
    <property type="entry name" value="PLASTIDIC GLUCOSE TRANSPORTER 4"/>
    <property type="match status" value="1"/>
</dbReference>
<feature type="transmembrane region" description="Helical" evidence="8">
    <location>
        <begin position="109"/>
        <end position="129"/>
    </location>
</feature>